<keyword evidence="7" id="KW-1185">Reference proteome</keyword>
<proteinExistence type="predicted"/>
<accession>A0ABT5UTM8</accession>
<name>A0ABT5UTM8_EUBLI</name>
<dbReference type="InterPro" id="IPR008964">
    <property type="entry name" value="Invasin/intimin_cell_adhesion"/>
</dbReference>
<feature type="domain" description="BIG2" evidence="5">
    <location>
        <begin position="1346"/>
        <end position="1428"/>
    </location>
</feature>
<feature type="coiled-coil region" evidence="1">
    <location>
        <begin position="1532"/>
        <end position="1578"/>
    </location>
</feature>
<dbReference type="Gene3D" id="2.170.130.30">
    <property type="match status" value="1"/>
</dbReference>
<evidence type="ECO:0000313" key="7">
    <source>
        <dbReference type="Proteomes" id="UP001215087"/>
    </source>
</evidence>
<keyword evidence="4" id="KW-0732">Signal</keyword>
<protein>
    <submittedName>
        <fullName evidence="6">Ig-like domain-containing protein</fullName>
    </submittedName>
</protein>
<dbReference type="Proteomes" id="UP001215087">
    <property type="component" value="Unassembled WGS sequence"/>
</dbReference>
<keyword evidence="3" id="KW-1133">Transmembrane helix</keyword>
<comment type="caution">
    <text evidence="6">The sequence shown here is derived from an EMBL/GenBank/DDBJ whole genome shotgun (WGS) entry which is preliminary data.</text>
</comment>
<dbReference type="Pfam" id="PF02368">
    <property type="entry name" value="Big_2"/>
    <property type="match status" value="3"/>
</dbReference>
<dbReference type="EMBL" id="JAQSVD010000013">
    <property type="protein sequence ID" value="MDE1472288.1"/>
    <property type="molecule type" value="Genomic_DNA"/>
</dbReference>
<dbReference type="Pfam" id="PF14478">
    <property type="entry name" value="DUF4430"/>
    <property type="match status" value="1"/>
</dbReference>
<evidence type="ECO:0000256" key="1">
    <source>
        <dbReference type="SAM" id="Coils"/>
    </source>
</evidence>
<keyword evidence="1" id="KW-0175">Coiled coil</keyword>
<reference evidence="6 7" key="1">
    <citation type="submission" date="2023-02" db="EMBL/GenBank/DDBJ databases">
        <title>Comparative genome analysis of Eubacterium limosum species.</title>
        <authorList>
            <person name="Bak J.E."/>
        </authorList>
    </citation>
    <scope>NUCLEOTIDE SEQUENCE [LARGE SCALE GENOMIC DNA]</scope>
    <source>
        <strain evidence="6 7">KGMB01548</strain>
    </source>
</reference>
<evidence type="ECO:0000256" key="3">
    <source>
        <dbReference type="SAM" id="Phobius"/>
    </source>
</evidence>
<dbReference type="SUPFAM" id="SSF49373">
    <property type="entry name" value="Invasin/intimin cell-adhesion fragments"/>
    <property type="match status" value="3"/>
</dbReference>
<feature type="chain" id="PRO_5045054032" evidence="4">
    <location>
        <begin position="34"/>
        <end position="1858"/>
    </location>
</feature>
<keyword evidence="3" id="KW-0812">Transmembrane</keyword>
<evidence type="ECO:0000256" key="2">
    <source>
        <dbReference type="SAM" id="MobiDB-lite"/>
    </source>
</evidence>
<feature type="compositionally biased region" description="Gly residues" evidence="2">
    <location>
        <begin position="1807"/>
        <end position="1816"/>
    </location>
</feature>
<organism evidence="6 7">
    <name type="scientific">Eubacterium limosum</name>
    <dbReference type="NCBI Taxonomy" id="1736"/>
    <lineage>
        <taxon>Bacteria</taxon>
        <taxon>Bacillati</taxon>
        <taxon>Bacillota</taxon>
        <taxon>Clostridia</taxon>
        <taxon>Eubacteriales</taxon>
        <taxon>Eubacteriaceae</taxon>
        <taxon>Eubacterium</taxon>
    </lineage>
</organism>
<dbReference type="InterPro" id="IPR027954">
    <property type="entry name" value="Transcobalamin-like_C"/>
</dbReference>
<feature type="transmembrane region" description="Helical" evidence="3">
    <location>
        <begin position="1831"/>
        <end position="1851"/>
    </location>
</feature>
<evidence type="ECO:0000259" key="5">
    <source>
        <dbReference type="SMART" id="SM00635"/>
    </source>
</evidence>
<keyword evidence="3" id="KW-0472">Membrane</keyword>
<feature type="domain" description="BIG2" evidence="5">
    <location>
        <begin position="949"/>
        <end position="1026"/>
    </location>
</feature>
<gene>
    <name evidence="6" type="ORF">PTZ04_18695</name>
</gene>
<sequence length="1858" mass="202680">MQRNKPVKWTKRLLVLLITVAMLFSMLPVSVFAEETEKSNEVEEALNTETTVWEDTPWYERLADVFKIVEPAYIESMSAEKLADSQYKDSIIQNDLLTFDPSIKNYTVKTKNDKNLKYGNISFTTNKEVSDVKLKTVDSDGEIQSEYSLSGAGNEKREYNFSYTLPEWSHTDYEICLNYGTKASPRFKTYTIHLITDSEKDSELEMFELIPYAGDQPADIVKTIDPSGFSFPYHTQIIDTSADKLLVKAVPHSKGAQLNLTYTRFNGKDDAKGEEVTIPIEGESITLTDCYSDAIINSGRVPYLDFTITVTPKTNQEARSYTQEIIRGNYSPYIFEDLRVANTKTLNTSGTENVPLVSKDSVQGYQRGVYNYALTLFDRGLLGGGDDPQYINNKLILNVSNTYSGSDYITFDGIEYNLSELKTKQITSQELEPGKHNNVELKVYKDADRKEESCQVYTFDISYLPSLRPRSVTSEDENFMFGDDFTNGFFINDATSATIKFDIPDNSKLYWSNYFGEAVKEIPMSTEKEAVITLDDVNNNTALMITGTTTLEGDKEALTYSIYYSLRYSEKKISPTAPTAFNDFWPAPGQFVNDSGWGHAPNNGFEVLKVSLGGFGGYITSYFEDPITNDPGHSGGVDFTVEGNGFDGNSEPGNVLVSEDGVTWYTLAGGYHYEDDCVWDYQLTYSNKDAENPESVTNWKDSLGNKGQIKPNGFHSQPYYPLTENYGKYRTEENGRQYGNKYNDGTIPSEYTMSGVLLPGRVTSWGYADAAPGGITGPSTGKAMTSPYNGYSGFDLDWAVDKNGNPVDLNEVHYVKVQNATNQVLAGVGELSPEVVNVNKVSSIVESTIRTAPVESIVINGQLLTFDEEDTKDGIVERTVYYKNEKDAFDVDVTLPESTTMYYSTLIGNGTGTSRHYDKVPEHKMIRVITQDNRNEPVSYFIKLEQSDDFYGMTLNQSSYYLKPQESTILKPVFTPKAPEDASIEWSTSDETVAVVDQNGQVTAIANGEAIITGYSRTTNVKASCKIKVGDTVESITMKVLSGNPDGVKPGNKLYLSASYLPNNAIDSKTVTWSSDNESVAKIGTVTNYTGQTNAYIDAIDTGKATITAQTQKGVAATLEINVLPKEVQTAIFSVEKFTIGQGYLIEPMQVEFAEGDSAAQVVTKALKEAGYEYTYTGEIGNSFYLSSIKNADNGTFNPPQEIQDMPSYITNVSGVNERAPDLGEFAYGGQSGWIYHVNDVSPSVGMDNYKLKDGDVLRLQFTLNGLGADLGGGSYEGGDEAIPVAKKSALTSRVADWNMNRDYFLNIQQYKEAYDNAMNVLNKYMASQEEVDAAAAAMPYNEAIPVTDVKVMSESGEALEEMTLTKGESQQLTASLEPADASDQSLSWTSDNENVAVVGNNGHITAVGEGETTIRVKANGGAISVARGIDPLTKTIKVTVRLTDNQAAARVQEMILAIGSVTLDKEAEILNARAAYDKLSDEAKALVTNIADLEAAEAALAERKAPVNALTTQIQALPATEALTLGDQAKVKEARTNYEALEADQQNYLDKDVYQKLEAAEAQMKVLEQQADDQAKADAVKELIKSLPAKDELTLAMKPMVTYARAAYDALSEAQQALVPSETLQKLTEAEAQMLALEAEADADAKASQAVTDQIAQLGEITSLDQAKAVAEARGAYEALTEAQKALIGADTLKALEKAEAAIAKLTSEAKDQAAAQAVIDQIAALPSADQLTLEDKAAVEAARTAYNSLSETQRSYVSEDSLKALEAAEAQIAKLEETEPDPEPTPTPEPTPPPTTPDNGSNESGSGGSTGSGNTGASNTATGITNNAIALWGSLALIAVAAGITGIFVSRRRKVK</sequence>
<feature type="compositionally biased region" description="Pro residues" evidence="2">
    <location>
        <begin position="1785"/>
        <end position="1798"/>
    </location>
</feature>
<dbReference type="Gene3D" id="2.60.40.1080">
    <property type="match status" value="3"/>
</dbReference>
<evidence type="ECO:0000256" key="4">
    <source>
        <dbReference type="SAM" id="SignalP"/>
    </source>
</evidence>
<dbReference type="InterPro" id="IPR003343">
    <property type="entry name" value="Big_2"/>
</dbReference>
<dbReference type="RefSeq" id="WP_227208739.1">
    <property type="nucleotide sequence ID" value="NZ_JAJCLO010000014.1"/>
</dbReference>
<evidence type="ECO:0000313" key="6">
    <source>
        <dbReference type="EMBL" id="MDE1472288.1"/>
    </source>
</evidence>
<dbReference type="SMART" id="SM00635">
    <property type="entry name" value="BID_2"/>
    <property type="match status" value="3"/>
</dbReference>
<feature type="signal peptide" evidence="4">
    <location>
        <begin position="1"/>
        <end position="33"/>
    </location>
</feature>
<feature type="domain" description="BIG2" evidence="5">
    <location>
        <begin position="1035"/>
        <end position="1121"/>
    </location>
</feature>
<feature type="region of interest" description="Disordered" evidence="2">
    <location>
        <begin position="1778"/>
        <end position="1820"/>
    </location>
</feature>